<feature type="compositionally biased region" description="Polar residues" evidence="1">
    <location>
        <begin position="81"/>
        <end position="97"/>
    </location>
</feature>
<feature type="compositionally biased region" description="Basic and acidic residues" evidence="1">
    <location>
        <begin position="16"/>
        <end position="34"/>
    </location>
</feature>
<dbReference type="EMBL" id="ML986662">
    <property type="protein sequence ID" value="KAF2261216.1"/>
    <property type="molecule type" value="Genomic_DNA"/>
</dbReference>
<accession>A0A9P4K3H6</accession>
<feature type="compositionally biased region" description="Polar residues" evidence="1">
    <location>
        <begin position="1"/>
        <end position="11"/>
    </location>
</feature>
<dbReference type="Proteomes" id="UP000800093">
    <property type="component" value="Unassembled WGS sequence"/>
</dbReference>
<gene>
    <name evidence="2" type="ORF">CC78DRAFT_361206</name>
</gene>
<feature type="region of interest" description="Disordered" evidence="1">
    <location>
        <begin position="1"/>
        <end position="106"/>
    </location>
</feature>
<sequence>MVSTRSKSAQTPLEDYATKERTAKGTAKTDETPLKGKGRPRKSALPRSVVVQHHGKIPTSSKKRRSTESAYQEPESKRTKPSTTPTNKEAKPPNTNIKNEKEARVAVKDDQGEEDAVIINRAPVLHLYSACVAHFLYPSLPWPTCLSAGAAISTICAISKGRSIGTIAERNDSNEKKKKLREEARKKKEGLQELHVMHFRLKIKDGLALVGSEQKGKPGDEEHLRKKFGGGGQYEKVKRAFEECLETWRAQENELDGRAFGMYEEFRPDVSVGQKGWGRKGELRLGTVRRVVGR</sequence>
<dbReference type="OrthoDB" id="514070at2759"/>
<dbReference type="AlphaFoldDB" id="A0A9P4K3H6"/>
<organism evidence="2 3">
    <name type="scientific">Lojkania enalia</name>
    <dbReference type="NCBI Taxonomy" id="147567"/>
    <lineage>
        <taxon>Eukaryota</taxon>
        <taxon>Fungi</taxon>
        <taxon>Dikarya</taxon>
        <taxon>Ascomycota</taxon>
        <taxon>Pezizomycotina</taxon>
        <taxon>Dothideomycetes</taxon>
        <taxon>Pleosporomycetidae</taxon>
        <taxon>Pleosporales</taxon>
        <taxon>Pleosporales incertae sedis</taxon>
        <taxon>Lojkania</taxon>
    </lineage>
</organism>
<evidence type="ECO:0000256" key="1">
    <source>
        <dbReference type="SAM" id="MobiDB-lite"/>
    </source>
</evidence>
<name>A0A9P4K3H6_9PLEO</name>
<proteinExistence type="predicted"/>
<keyword evidence="3" id="KW-1185">Reference proteome</keyword>
<feature type="compositionally biased region" description="Basic residues" evidence="1">
    <location>
        <begin position="53"/>
        <end position="65"/>
    </location>
</feature>
<evidence type="ECO:0000313" key="3">
    <source>
        <dbReference type="Proteomes" id="UP000800093"/>
    </source>
</evidence>
<evidence type="ECO:0000313" key="2">
    <source>
        <dbReference type="EMBL" id="KAF2261216.1"/>
    </source>
</evidence>
<reference evidence="3" key="1">
    <citation type="journal article" date="2020" name="Stud. Mycol.">
        <title>101 Dothideomycetes genomes: A test case for predicting lifestyles and emergence of pathogens.</title>
        <authorList>
            <person name="Haridas S."/>
            <person name="Albert R."/>
            <person name="Binder M."/>
            <person name="Bloem J."/>
            <person name="LaButti K."/>
            <person name="Salamov A."/>
            <person name="Andreopoulos B."/>
            <person name="Baker S."/>
            <person name="Barry K."/>
            <person name="Bills G."/>
            <person name="Bluhm B."/>
            <person name="Cannon C."/>
            <person name="Castanera R."/>
            <person name="Culley D."/>
            <person name="Daum C."/>
            <person name="Ezra D."/>
            <person name="Gonzalez J."/>
            <person name="Henrissat B."/>
            <person name="Kuo A."/>
            <person name="Liang C."/>
            <person name="Lipzen A."/>
            <person name="Lutzoni F."/>
            <person name="Magnuson J."/>
            <person name="Mondo S."/>
            <person name="Nolan M."/>
            <person name="Ohm R."/>
            <person name="Pangilinan J."/>
            <person name="Park H.-J."/>
            <person name="Ramirez L."/>
            <person name="Alfaro M."/>
            <person name="Sun H."/>
            <person name="Tritt A."/>
            <person name="Yoshinaga Y."/>
            <person name="Zwiers L.-H."/>
            <person name="Turgeon B."/>
            <person name="Goodwin S."/>
            <person name="Spatafora J."/>
            <person name="Crous P."/>
            <person name="Grigoriev I."/>
        </authorList>
    </citation>
    <scope>NUCLEOTIDE SEQUENCE [LARGE SCALE GENOMIC DNA]</scope>
    <source>
        <strain evidence="3">CBS 304.66</strain>
    </source>
</reference>
<protein>
    <submittedName>
        <fullName evidence="2">Uncharacterized protein</fullName>
    </submittedName>
</protein>
<comment type="caution">
    <text evidence="2">The sequence shown here is derived from an EMBL/GenBank/DDBJ whole genome shotgun (WGS) entry which is preliminary data.</text>
</comment>